<reference evidence="2" key="1">
    <citation type="submission" date="2025-08" db="UniProtKB">
        <authorList>
            <consortium name="RefSeq"/>
        </authorList>
    </citation>
    <scope>IDENTIFICATION</scope>
</reference>
<feature type="region of interest" description="Disordered" evidence="1">
    <location>
        <begin position="76"/>
        <end position="215"/>
    </location>
</feature>
<feature type="region of interest" description="Disordered" evidence="1">
    <location>
        <begin position="15"/>
        <end position="46"/>
    </location>
</feature>
<dbReference type="PANTHER" id="PTHR41142">
    <property type="entry name" value="SI:DKEY-16J16.4"/>
    <property type="match status" value="1"/>
</dbReference>
<sequence>MLKFLTHKLRTHSLNEENVSEKVEERDSGTESDDEAERAECADTGDSCSDVVMKWSDVTDLSGGDCGVAEAVRACGAPDPDQLYDHHSSEEELEVINGSPSGTDAGAGAAEGGGAARPEGRRRGASSPAGAAPEKRRWAAQPYLDADDPAARAPSSDDDDTKVETPVRFRTSPPLEALKPRRAGGAGGAGGGEGCASPRRRRVALPPPRRHRPALDFDKMQQLKVGGGVRSWRAVGAAHGELSVFCW</sequence>
<evidence type="ECO:0000313" key="2">
    <source>
        <dbReference type="RefSeq" id="XP_013177780.1"/>
    </source>
</evidence>
<dbReference type="GeneID" id="106125214"/>
<dbReference type="CTD" id="47399"/>
<accession>A0AAJ7EHQ1</accession>
<feature type="compositionally biased region" description="Gly residues" evidence="1">
    <location>
        <begin position="184"/>
        <end position="194"/>
    </location>
</feature>
<dbReference type="AlphaFoldDB" id="A0AAJ7EHQ1"/>
<dbReference type="KEGG" id="pxu:106125214"/>
<organism evidence="2">
    <name type="scientific">Papilio xuthus</name>
    <name type="common">Asian swallowtail butterfly</name>
    <dbReference type="NCBI Taxonomy" id="66420"/>
    <lineage>
        <taxon>Eukaryota</taxon>
        <taxon>Metazoa</taxon>
        <taxon>Ecdysozoa</taxon>
        <taxon>Arthropoda</taxon>
        <taxon>Hexapoda</taxon>
        <taxon>Insecta</taxon>
        <taxon>Pterygota</taxon>
        <taxon>Neoptera</taxon>
        <taxon>Endopterygota</taxon>
        <taxon>Lepidoptera</taxon>
        <taxon>Glossata</taxon>
        <taxon>Ditrysia</taxon>
        <taxon>Papilionoidea</taxon>
        <taxon>Papilionidae</taxon>
        <taxon>Papilioninae</taxon>
        <taxon>Papilio</taxon>
    </lineage>
</organism>
<dbReference type="Proteomes" id="UP000694872">
    <property type="component" value="Unplaced"/>
</dbReference>
<name>A0AAJ7EHQ1_PAPXU</name>
<gene>
    <name evidence="2" type="primary">LOC106125214</name>
</gene>
<dbReference type="PANTHER" id="PTHR41142:SF1">
    <property type="entry name" value="SI:DKEY-16J16.4"/>
    <property type="match status" value="1"/>
</dbReference>
<proteinExistence type="predicted"/>
<feature type="compositionally biased region" description="Basic residues" evidence="1">
    <location>
        <begin position="198"/>
        <end position="212"/>
    </location>
</feature>
<dbReference type="RefSeq" id="XP_013177780.1">
    <property type="nucleotide sequence ID" value="XM_013322326.1"/>
</dbReference>
<evidence type="ECO:0000256" key="1">
    <source>
        <dbReference type="SAM" id="MobiDB-lite"/>
    </source>
</evidence>
<feature type="compositionally biased region" description="Basic and acidic residues" evidence="1">
    <location>
        <begin position="15"/>
        <end position="29"/>
    </location>
</feature>
<protein>
    <submittedName>
        <fullName evidence="2">Uncharacterized protein LOC106125214</fullName>
    </submittedName>
</protein>